<gene>
    <name evidence="7" type="primary">flgK</name>
    <name evidence="11" type="ORF">A6M21_13475</name>
</gene>
<dbReference type="Proteomes" id="UP000078532">
    <property type="component" value="Unassembled WGS sequence"/>
</dbReference>
<evidence type="ECO:0000256" key="4">
    <source>
        <dbReference type="ARBA" id="ARBA00016244"/>
    </source>
</evidence>
<evidence type="ECO:0000259" key="8">
    <source>
        <dbReference type="Pfam" id="PF00460"/>
    </source>
</evidence>
<dbReference type="PANTHER" id="PTHR30033">
    <property type="entry name" value="FLAGELLAR HOOK-ASSOCIATED PROTEIN 1"/>
    <property type="match status" value="1"/>
</dbReference>
<dbReference type="GO" id="GO:0044780">
    <property type="term" value="P:bacterial-type flagellum assembly"/>
    <property type="evidence" value="ECO:0007669"/>
    <property type="project" value="InterPro"/>
</dbReference>
<evidence type="ECO:0000259" key="9">
    <source>
        <dbReference type="Pfam" id="PF06429"/>
    </source>
</evidence>
<keyword evidence="5 7" id="KW-0964">Secreted</keyword>
<dbReference type="EMBL" id="LYVF01000178">
    <property type="protein sequence ID" value="OAT80373.1"/>
    <property type="molecule type" value="Genomic_DNA"/>
</dbReference>
<dbReference type="InterPro" id="IPR010930">
    <property type="entry name" value="Flg_bb/hook_C_dom"/>
</dbReference>
<dbReference type="InterPro" id="IPR002371">
    <property type="entry name" value="FlgK"/>
</dbReference>
<dbReference type="PRINTS" id="PR01005">
    <property type="entry name" value="FLGHOOKAP1"/>
</dbReference>
<dbReference type="GO" id="GO:0009424">
    <property type="term" value="C:bacterial-type flagellum hook"/>
    <property type="evidence" value="ECO:0007669"/>
    <property type="project" value="UniProtKB-UniRule"/>
</dbReference>
<dbReference type="Pfam" id="PF22638">
    <property type="entry name" value="FlgK_D1"/>
    <property type="match status" value="1"/>
</dbReference>
<comment type="similarity">
    <text evidence="3 7">Belongs to the flagella basal body rod proteins family.</text>
</comment>
<dbReference type="NCBIfam" id="TIGR02492">
    <property type="entry name" value="flgK_ends"/>
    <property type="match status" value="1"/>
</dbReference>
<feature type="domain" description="Flagellar hook-associated protein FlgK helical" evidence="10">
    <location>
        <begin position="102"/>
        <end position="350"/>
    </location>
</feature>
<dbReference type="GO" id="GO:0005198">
    <property type="term" value="F:structural molecule activity"/>
    <property type="evidence" value="ECO:0007669"/>
    <property type="project" value="UniProtKB-UniRule"/>
</dbReference>
<keyword evidence="11" id="KW-0969">Cilium</keyword>
<evidence type="ECO:0000256" key="5">
    <source>
        <dbReference type="ARBA" id="ARBA00022525"/>
    </source>
</evidence>
<dbReference type="Pfam" id="PF06429">
    <property type="entry name" value="Flg_bbr_C"/>
    <property type="match status" value="1"/>
</dbReference>
<evidence type="ECO:0000313" key="11">
    <source>
        <dbReference type="EMBL" id="OAT80373.1"/>
    </source>
</evidence>
<keyword evidence="6 7" id="KW-0975">Bacterial flagellum</keyword>
<dbReference type="Pfam" id="PF00460">
    <property type="entry name" value="Flg_bb_rod"/>
    <property type="match status" value="1"/>
</dbReference>
<dbReference type="GO" id="GO:0005576">
    <property type="term" value="C:extracellular region"/>
    <property type="evidence" value="ECO:0007669"/>
    <property type="project" value="UniProtKB-SubCell"/>
</dbReference>
<dbReference type="OrthoDB" id="9802553at2"/>
<comment type="caution">
    <text evidence="11">The sequence shown here is derived from an EMBL/GenBank/DDBJ whole genome shotgun (WGS) entry which is preliminary data.</text>
</comment>
<protein>
    <recommendedName>
        <fullName evidence="4 7">Flagellar hook-associated protein 1</fullName>
        <shortName evidence="7">HAP1</shortName>
    </recommendedName>
</protein>
<comment type="subcellular location">
    <subcellularLocation>
        <location evidence="1 7">Bacterial flagellum</location>
    </subcellularLocation>
    <subcellularLocation>
        <location evidence="2 7">Secreted</location>
    </subcellularLocation>
</comment>
<evidence type="ECO:0000256" key="3">
    <source>
        <dbReference type="ARBA" id="ARBA00009677"/>
    </source>
</evidence>
<keyword evidence="11" id="KW-0966">Cell projection</keyword>
<reference evidence="11 12" key="1">
    <citation type="submission" date="2016-04" db="EMBL/GenBank/DDBJ databases">
        <authorList>
            <person name="Evans L.H."/>
            <person name="Alamgir A."/>
            <person name="Owens N."/>
            <person name="Weber N.D."/>
            <person name="Virtaneva K."/>
            <person name="Barbian K."/>
            <person name="Babar A."/>
            <person name="Rosenke K."/>
        </authorList>
    </citation>
    <scope>NUCLEOTIDE SEQUENCE [LARGE SCALE GENOMIC DNA]</scope>
    <source>
        <strain evidence="11 12">LMa1</strain>
    </source>
</reference>
<evidence type="ECO:0000256" key="1">
    <source>
        <dbReference type="ARBA" id="ARBA00004365"/>
    </source>
</evidence>
<dbReference type="SUPFAM" id="SSF64518">
    <property type="entry name" value="Phase 1 flagellin"/>
    <property type="match status" value="1"/>
</dbReference>
<feature type="domain" description="Flagellar basal-body/hook protein C-terminal" evidence="9">
    <location>
        <begin position="457"/>
        <end position="495"/>
    </location>
</feature>
<keyword evidence="11" id="KW-0282">Flagellum</keyword>
<dbReference type="AlphaFoldDB" id="A0A1B7LCC5"/>
<sequence>MLSTFFGLEIARRALNAEQAATDVTGHNIANASAPGYSRQRADQVASDPYTIPSLGSPVMAQQVGTGVMVSQIERIRDSFLDGQYREQNSLQGQYQIISQTLNEVQTIFLDPSANGLNPVLDNFFNSWQELSKNAESMPIRTSLLGSAETLCATFNNISSQLKTAEDNLAATSPGPSPGTDLLVADVNKVNKIASQINDLNTQIIKIKGMGEQPNDLLDQRDNLLDQLSQLMNITVTQESNDGIKVTFGSANATLITTTASATVNTLSATATLSAGGALTISYHLYNPSNNITASGSISNTGGELTGIENAYENIISYQQNMDKLAKTLISAVNYLHAKNGLTLKVSAGGTITVGSAGGTFFTGSAAGNIQVNAQLLTYPNLVAAASAGATTSAIGSAGNALAMANLQNSAILNGATFDGYYQSIVTGIGSDTQRNSQLAANQQTLVDQVNNLRQSVSGVNMDEEMTNLMQYQHGYQAAARLVTVLDDMLDTLINKMG</sequence>
<dbReference type="InterPro" id="IPR053927">
    <property type="entry name" value="FlgK_helical"/>
</dbReference>
<evidence type="ECO:0000256" key="7">
    <source>
        <dbReference type="RuleBase" id="RU362065"/>
    </source>
</evidence>
<name>A0A1B7LCC5_9FIRM</name>
<evidence type="ECO:0000259" key="10">
    <source>
        <dbReference type="Pfam" id="PF22638"/>
    </source>
</evidence>
<dbReference type="InterPro" id="IPR001444">
    <property type="entry name" value="Flag_bb_rod_N"/>
</dbReference>
<organism evidence="11 12">
    <name type="scientific">Desulfotomaculum copahuensis</name>
    <dbReference type="NCBI Taxonomy" id="1838280"/>
    <lineage>
        <taxon>Bacteria</taxon>
        <taxon>Bacillati</taxon>
        <taxon>Bacillota</taxon>
        <taxon>Clostridia</taxon>
        <taxon>Eubacteriales</taxon>
        <taxon>Desulfotomaculaceae</taxon>
        <taxon>Desulfotomaculum</taxon>
    </lineage>
</organism>
<dbReference type="PANTHER" id="PTHR30033:SF1">
    <property type="entry name" value="FLAGELLAR HOOK-ASSOCIATED PROTEIN 1"/>
    <property type="match status" value="1"/>
</dbReference>
<accession>A0A1B7LCC5</accession>
<dbReference type="RefSeq" id="WP_066669801.1">
    <property type="nucleotide sequence ID" value="NZ_LYVF01000178.1"/>
</dbReference>
<evidence type="ECO:0000313" key="12">
    <source>
        <dbReference type="Proteomes" id="UP000078532"/>
    </source>
</evidence>
<evidence type="ECO:0000256" key="2">
    <source>
        <dbReference type="ARBA" id="ARBA00004613"/>
    </source>
</evidence>
<keyword evidence="12" id="KW-1185">Reference proteome</keyword>
<evidence type="ECO:0000256" key="6">
    <source>
        <dbReference type="ARBA" id="ARBA00023143"/>
    </source>
</evidence>
<feature type="domain" description="Flagellar basal body rod protein N-terminal" evidence="8">
    <location>
        <begin position="8"/>
        <end position="37"/>
    </location>
</feature>
<proteinExistence type="inferred from homology"/>
<dbReference type="STRING" id="1838280.A6M21_13475"/>